<reference evidence="3 4" key="1">
    <citation type="journal article" date="2016" name="Nat. Commun.">
        <title>Thousands of microbial genomes shed light on interconnected biogeochemical processes in an aquifer system.</title>
        <authorList>
            <person name="Anantharaman K."/>
            <person name="Brown C.T."/>
            <person name="Hug L.A."/>
            <person name="Sharon I."/>
            <person name="Castelle C.J."/>
            <person name="Probst A.J."/>
            <person name="Thomas B.C."/>
            <person name="Singh A."/>
            <person name="Wilkins M.J."/>
            <person name="Karaoz U."/>
            <person name="Brodie E.L."/>
            <person name="Williams K.H."/>
            <person name="Hubbard S.S."/>
            <person name="Banfield J.F."/>
        </authorList>
    </citation>
    <scope>NUCLEOTIDE SEQUENCE [LARGE SCALE GENOMIC DNA]</scope>
</reference>
<sequence>MKTIKTPPPVVIAVLTVVTVVFWSVFGIIRIVVGPETVKVDPKVIEPITPVLDGQVLSDLESRVFLSESEIPQTIIALPEETTSPTPSPVEIPEATQSAQTTETTATESGTTQ</sequence>
<proteinExistence type="predicted"/>
<feature type="transmembrane region" description="Helical" evidence="2">
    <location>
        <begin position="12"/>
        <end position="33"/>
    </location>
</feature>
<evidence type="ECO:0000256" key="1">
    <source>
        <dbReference type="SAM" id="MobiDB-lite"/>
    </source>
</evidence>
<comment type="caution">
    <text evidence="3">The sequence shown here is derived from an EMBL/GenBank/DDBJ whole genome shotgun (WGS) entry which is preliminary data.</text>
</comment>
<evidence type="ECO:0000313" key="4">
    <source>
        <dbReference type="Proteomes" id="UP000178812"/>
    </source>
</evidence>
<gene>
    <name evidence="3" type="ORF">A2125_01545</name>
</gene>
<accession>A0A1F7WSA8</accession>
<dbReference type="Proteomes" id="UP000178812">
    <property type="component" value="Unassembled WGS sequence"/>
</dbReference>
<dbReference type="AlphaFoldDB" id="A0A1F7WSA8"/>
<keyword evidence="2" id="KW-0472">Membrane</keyword>
<keyword evidence="2" id="KW-0812">Transmembrane</keyword>
<feature type="region of interest" description="Disordered" evidence="1">
    <location>
        <begin position="78"/>
        <end position="113"/>
    </location>
</feature>
<evidence type="ECO:0000256" key="2">
    <source>
        <dbReference type="SAM" id="Phobius"/>
    </source>
</evidence>
<organism evidence="3 4">
    <name type="scientific">Candidatus Woesebacteria bacterium GWB1_43_5</name>
    <dbReference type="NCBI Taxonomy" id="1802474"/>
    <lineage>
        <taxon>Bacteria</taxon>
        <taxon>Candidatus Woeseibacteriota</taxon>
    </lineage>
</organism>
<evidence type="ECO:0000313" key="3">
    <source>
        <dbReference type="EMBL" id="OGM05610.1"/>
    </source>
</evidence>
<feature type="compositionally biased region" description="Low complexity" evidence="1">
    <location>
        <begin position="79"/>
        <end position="113"/>
    </location>
</feature>
<protein>
    <submittedName>
        <fullName evidence="3">Uncharacterized protein</fullName>
    </submittedName>
</protein>
<keyword evidence="2" id="KW-1133">Transmembrane helix</keyword>
<dbReference type="EMBL" id="MGFM01000031">
    <property type="protein sequence ID" value="OGM05610.1"/>
    <property type="molecule type" value="Genomic_DNA"/>
</dbReference>
<name>A0A1F7WSA8_9BACT</name>